<dbReference type="InterPro" id="IPR003331">
    <property type="entry name" value="UDP_GlcNAc_Epimerase_2_dom"/>
</dbReference>
<organism evidence="4 5">
    <name type="scientific">Methanosarcina mazei</name>
    <name type="common">Methanosarcina frisia</name>
    <dbReference type="NCBI Taxonomy" id="2209"/>
    <lineage>
        <taxon>Archaea</taxon>
        <taxon>Methanobacteriati</taxon>
        <taxon>Methanobacteriota</taxon>
        <taxon>Stenosarchaea group</taxon>
        <taxon>Methanomicrobia</taxon>
        <taxon>Methanosarcinales</taxon>
        <taxon>Methanosarcinaceae</taxon>
        <taxon>Methanosarcina</taxon>
    </lineage>
</organism>
<evidence type="ECO:0000313" key="5">
    <source>
        <dbReference type="Proteomes" id="UP000034387"/>
    </source>
</evidence>
<dbReference type="AlphaFoldDB" id="A0A0F8K378"/>
<dbReference type="Proteomes" id="UP000034409">
    <property type="component" value="Unassembled WGS sequence"/>
</dbReference>
<evidence type="ECO:0000313" key="6">
    <source>
        <dbReference type="Proteomes" id="UP000034409"/>
    </source>
</evidence>
<evidence type="ECO:0000313" key="7">
    <source>
        <dbReference type="Proteomes" id="UP000034950"/>
    </source>
</evidence>
<dbReference type="Proteomes" id="UP000034387">
    <property type="component" value="Unassembled WGS sequence"/>
</dbReference>
<dbReference type="InterPro" id="IPR029767">
    <property type="entry name" value="WecB-like"/>
</dbReference>
<comment type="caution">
    <text evidence="4">The sequence shown here is derived from an EMBL/GenBank/DDBJ whole genome shotgun (WGS) entry which is preliminary data.</text>
</comment>
<dbReference type="PANTHER" id="PTHR43174">
    <property type="entry name" value="UDP-N-ACETYLGLUCOSAMINE 2-EPIMERASE"/>
    <property type="match status" value="1"/>
</dbReference>
<dbReference type="NCBIfam" id="TIGR00236">
    <property type="entry name" value="wecB"/>
    <property type="match status" value="1"/>
</dbReference>
<dbReference type="EMBL" id="JJPX01000108">
    <property type="protein sequence ID" value="KKH08908.1"/>
    <property type="molecule type" value="Genomic_DNA"/>
</dbReference>
<protein>
    <submittedName>
        <fullName evidence="4">UDP-N-acetylglucosamine 2-epimerase</fullName>
    </submittedName>
</protein>
<sequence length="355" mass="39812">MKLAIVLGTRPEIIKMSPIIRECEKRGMQYYILHTGQHYSYEMDRIFFDQLKLPEVKYKLNVGSGFHGKQTGKMLAEIEEILIKDRPDIVLVQGDTNTVLAGALAASKLHIKVGHVEAGLRSFDRAMPEETNRVVTDHISDYLFAPTETSKNDLLNEGIPDEKIFVTGNTVVDSAYQNLEISKKSCNVLEELELREKEYFIITAHRAENVDDKKRLNGILKGLSQIYEELKLPVIFPAHPRTVKMIKEFRFEVPEGTRLIEPLGYLEFLQLLNGAKLILTDSGGVQEESCILKVPCVTLRDNTERPETIDVGANIIAGTGDKIIASVQKMINSSLNWINPYGNGNSGELILGSLE</sequence>
<dbReference type="EMBL" id="JJPR01000045">
    <property type="protein sequence ID" value="KKG88722.1"/>
    <property type="molecule type" value="Genomic_DNA"/>
</dbReference>
<dbReference type="SUPFAM" id="SSF53756">
    <property type="entry name" value="UDP-Glycosyltransferase/glycogen phosphorylase"/>
    <property type="match status" value="1"/>
</dbReference>
<dbReference type="PANTHER" id="PTHR43174:SF1">
    <property type="entry name" value="UDP-N-ACETYLGLUCOSAMINE 2-EPIMERASE"/>
    <property type="match status" value="1"/>
</dbReference>
<dbReference type="Pfam" id="PF02350">
    <property type="entry name" value="Epimerase_2"/>
    <property type="match status" value="1"/>
</dbReference>
<evidence type="ECO:0000313" key="3">
    <source>
        <dbReference type="EMBL" id="KKG91929.1"/>
    </source>
</evidence>
<evidence type="ECO:0000313" key="4">
    <source>
        <dbReference type="EMBL" id="KKH08908.1"/>
    </source>
</evidence>
<gene>
    <name evidence="4" type="ORF">DU42_03925</name>
    <name evidence="2" type="ORF">DU57_02355</name>
    <name evidence="3" type="ORF">DU59_05025</name>
</gene>
<dbReference type="PATRIC" id="fig|2209.44.peg.530"/>
<dbReference type="Gene3D" id="3.40.50.2000">
    <property type="entry name" value="Glycogen Phosphorylase B"/>
    <property type="match status" value="2"/>
</dbReference>
<dbReference type="RefSeq" id="WP_048039035.1">
    <property type="nucleotide sequence ID" value="NZ_JJPR01000045.1"/>
</dbReference>
<accession>A0A0F8K378</accession>
<dbReference type="Proteomes" id="UP000034950">
    <property type="component" value="Unassembled WGS sequence"/>
</dbReference>
<dbReference type="CDD" id="cd03786">
    <property type="entry name" value="GTB_UDP-GlcNAc_2-Epimerase"/>
    <property type="match status" value="1"/>
</dbReference>
<evidence type="ECO:0000313" key="2">
    <source>
        <dbReference type="EMBL" id="KKG88722.1"/>
    </source>
</evidence>
<name>A0A0F8K378_METMZ</name>
<evidence type="ECO:0000259" key="1">
    <source>
        <dbReference type="Pfam" id="PF02350"/>
    </source>
</evidence>
<reference evidence="5 6" key="1">
    <citation type="journal article" date="2015" name="ISME J.">
        <title>Genomic and phenotypic differentiation among Methanosarcina mazei populations from Columbia River sediment.</title>
        <authorList>
            <person name="Youngblut N.D."/>
            <person name="Wirth J.S."/>
            <person name="Henriksen J.R."/>
            <person name="Smith M."/>
            <person name="Simon H."/>
            <person name="Metcalf W.W."/>
            <person name="Whitaker R.J."/>
        </authorList>
    </citation>
    <scope>NUCLEOTIDE SEQUENCE [LARGE SCALE GENOMIC DNA]</scope>
    <source>
        <strain evidence="2 7">3.H.A.2.6</strain>
        <strain evidence="3 6">3.H.A.2.8</strain>
        <strain evidence="4 5">3.H.M.2.7</strain>
    </source>
</reference>
<feature type="domain" description="UDP-N-acetylglucosamine 2-epimerase" evidence="1">
    <location>
        <begin position="22"/>
        <end position="354"/>
    </location>
</feature>
<proteinExistence type="predicted"/>
<dbReference type="EMBL" id="JJPS01000065">
    <property type="protein sequence ID" value="KKG91929.1"/>
    <property type="molecule type" value="Genomic_DNA"/>
</dbReference>